<dbReference type="KEGG" id="vg:19488215"/>
<keyword evidence="2" id="KW-1185">Reference proteome</keyword>
<proteinExistence type="predicted"/>
<dbReference type="EMBL" id="KJ510415">
    <property type="protein sequence ID" value="AHY27089.1"/>
    <property type="molecule type" value="Genomic_DNA"/>
</dbReference>
<evidence type="ECO:0000313" key="2">
    <source>
        <dbReference type="Proteomes" id="UP000024443"/>
    </source>
</evidence>
<reference evidence="1 2" key="1">
    <citation type="submission" date="2014-02" db="EMBL/GenBank/DDBJ databases">
        <authorList>
            <person name="Meadows H.N."/>
            <person name="Fisher J.N.B."/>
            <person name="Gardner A.V."/>
            <person name="Merrill B.D."/>
            <person name="Hartmann K.A."/>
            <person name="Bailey M.E."/>
            <person name="Beckstead A.P."/>
            <person name="Deus L.M."/>
            <person name="Earl A.S."/>
            <person name="Easter R.A."/>
            <person name="Gibby P.D."/>
            <person name="Graves K.A."/>
            <person name="Ayer P.A."/>
            <person name="Heiner M.E."/>
            <person name="Herring J.A."/>
            <person name="Jaen A.D."/>
            <person name="Liu J.E."/>
            <person name="Manci A.M."/>
            <person name="Nielsen D.A."/>
            <person name="Paz H.C."/>
            <person name="Sabin N.R."/>
            <person name="Solomon M.B."/>
            <person name="Sutter R.A."/>
            <person name="Wake B.N."/>
            <person name="Willyerd H.J."/>
            <person name="Zimmerman L.J."/>
            <person name="Breakwell D.P."/>
            <person name="Burnett S.H."/>
            <person name="Grose J.H."/>
            <person name="Bradley K.W."/>
            <person name="Clarke D.Q."/>
            <person name="Lewis M.F."/>
            <person name="Barker L.P."/>
            <person name="Bailey C."/>
            <person name="Asai D.J."/>
            <person name="Garber M.L."/>
            <person name="Bowman C.A."/>
            <person name="Russell D.A."/>
            <person name="Pope W.H."/>
            <person name="Jacobs-Sera D."/>
            <person name="Hendrix R.W."/>
            <person name="Hatfull G.F."/>
        </authorList>
    </citation>
    <scope>NUCLEOTIDE SEQUENCE [LARGE SCALE GENOMIC DNA]</scope>
</reference>
<sequence length="457" mass="50426">MDTLVELEGVNGEWFTLAGPGEGDRGVYLGTDVKGLYDPPVKVVYEEPGNWPGSRYLNHRILKRDIVFGVEIPNDAAIGPNSWLSRESEWRKAWAFDRDCKLYITTPESGTRYLKLRLAESPEVSWFTDPRGNKINRTVMVCVAGDPFWYQDDVVYTAVTQTDTTFDPNPLPWPWPKEQLPTETLYIEVDPADGKGGLNPTDQPIWLKWILPGSTEEPAEPYIPGIPWLGAPNSPAVIWTVPDYSFEDPDQANRRIRMPGLIGGLRTCEVQQISLIGDPTAGAFVLEFKGDLTSPIVHNATDDAVKAALEALPSIGSGNLTVAGGPTLLSPHQPWRVSFTGPDFAGEPQPMITVASHTLVDDDGDDNTVPNVRVDRTTEGYTAPAENAVIDTDPRVEQVASENGSQLWARMNGVRFHNPVPPYTKSKTFEITVSGAVPGQMVVLRIPRAWTRPWGLE</sequence>
<organism evidence="1 2">
    <name type="scientific">Mycobacterium phage Phantastic</name>
    <dbReference type="NCBI Taxonomy" id="1486426"/>
    <lineage>
        <taxon>Viruses</taxon>
        <taxon>Duplodnaviria</taxon>
        <taxon>Heunggongvirae</taxon>
        <taxon>Uroviricota</taxon>
        <taxon>Caudoviricetes</taxon>
        <taxon>Veracruzvirus</taxon>
        <taxon>Veracruzvirus phantastic</taxon>
    </lineage>
</organism>
<dbReference type="RefSeq" id="YP_009032511.1">
    <property type="nucleotide sequence ID" value="NC_024148.1"/>
</dbReference>
<gene>
    <name evidence="1" type="primary">26</name>
    <name evidence="1" type="ORF">PBI_PHANTASTIC_26</name>
</gene>
<dbReference type="Proteomes" id="UP000024443">
    <property type="component" value="Segment"/>
</dbReference>
<protein>
    <submittedName>
        <fullName evidence="1">Minor tail protein</fullName>
    </submittedName>
</protein>
<dbReference type="GeneID" id="19488215"/>
<evidence type="ECO:0000313" key="1">
    <source>
        <dbReference type="EMBL" id="AHY27089.1"/>
    </source>
</evidence>
<accession>A0A023W6W6</accession>
<dbReference type="OrthoDB" id="2201at10239"/>
<name>A0A023W6W6_9CAUD</name>